<dbReference type="RefSeq" id="WP_387908011.1">
    <property type="nucleotide sequence ID" value="NZ_JBIBEG010000011.1"/>
</dbReference>
<accession>A0ABW6XEL5</accession>
<organism evidence="1 2">
    <name type="scientific">Streptomyces argenteolus</name>
    <dbReference type="NCBI Taxonomy" id="67274"/>
    <lineage>
        <taxon>Bacteria</taxon>
        <taxon>Bacillati</taxon>
        <taxon>Actinomycetota</taxon>
        <taxon>Actinomycetes</taxon>
        <taxon>Kitasatosporales</taxon>
        <taxon>Streptomycetaceae</taxon>
        <taxon>Streptomyces</taxon>
    </lineage>
</organism>
<proteinExistence type="predicted"/>
<comment type="caution">
    <text evidence="1">The sequence shown here is derived from an EMBL/GenBank/DDBJ whole genome shotgun (WGS) entry which is preliminary data.</text>
</comment>
<name>A0ABW6XEL5_9ACTN</name>
<sequence length="86" mass="9352">MFRPGYVQPVGGAVSRTPLYPTVYRITAGLYPLLRRVAPRYVTTTRAIGRAMLAVTYAEGTGPSVRRNGDINDLSLSYGFARASKA</sequence>
<protein>
    <submittedName>
        <fullName evidence="1">Uncharacterized protein</fullName>
    </submittedName>
</protein>
<dbReference type="EMBL" id="JBIBEG010000011">
    <property type="protein sequence ID" value="MFF5900197.1"/>
    <property type="molecule type" value="Genomic_DNA"/>
</dbReference>
<evidence type="ECO:0000313" key="1">
    <source>
        <dbReference type="EMBL" id="MFF5900197.1"/>
    </source>
</evidence>
<dbReference type="Proteomes" id="UP001602322">
    <property type="component" value="Unassembled WGS sequence"/>
</dbReference>
<reference evidence="1 2" key="1">
    <citation type="submission" date="2024-10" db="EMBL/GenBank/DDBJ databases">
        <title>The Natural Products Discovery Center: Release of the First 8490 Sequenced Strains for Exploring Actinobacteria Biosynthetic Diversity.</title>
        <authorList>
            <person name="Kalkreuter E."/>
            <person name="Kautsar S.A."/>
            <person name="Yang D."/>
            <person name="Bader C.D."/>
            <person name="Teijaro C.N."/>
            <person name="Fluegel L."/>
            <person name="Davis C.M."/>
            <person name="Simpson J.R."/>
            <person name="Lauterbach L."/>
            <person name="Steele A.D."/>
            <person name="Gui C."/>
            <person name="Meng S."/>
            <person name="Li G."/>
            <person name="Viehrig K."/>
            <person name="Ye F."/>
            <person name="Su P."/>
            <person name="Kiefer A.F."/>
            <person name="Nichols A."/>
            <person name="Cepeda A.J."/>
            <person name="Yan W."/>
            <person name="Fan B."/>
            <person name="Jiang Y."/>
            <person name="Adhikari A."/>
            <person name="Zheng C.-J."/>
            <person name="Schuster L."/>
            <person name="Cowan T.M."/>
            <person name="Smanski M.J."/>
            <person name="Chevrette M.G."/>
            <person name="De Carvalho L.P.S."/>
            <person name="Shen B."/>
        </authorList>
    </citation>
    <scope>NUCLEOTIDE SEQUENCE [LARGE SCALE GENOMIC DNA]</scope>
    <source>
        <strain evidence="1 2">NPDC012540</strain>
    </source>
</reference>
<evidence type="ECO:0000313" key="2">
    <source>
        <dbReference type="Proteomes" id="UP001602322"/>
    </source>
</evidence>
<keyword evidence="2" id="KW-1185">Reference proteome</keyword>
<gene>
    <name evidence="1" type="ORF">ACFY8O_30345</name>
</gene>